<dbReference type="Gene3D" id="1.10.10.60">
    <property type="entry name" value="Homeodomain-like"/>
    <property type="match status" value="1"/>
</dbReference>
<dbReference type="SUPFAM" id="SSF46689">
    <property type="entry name" value="Homeodomain-like"/>
    <property type="match status" value="2"/>
</dbReference>
<dbReference type="InterPro" id="IPR018060">
    <property type="entry name" value="HTH_AraC"/>
</dbReference>
<evidence type="ECO:0000259" key="3">
    <source>
        <dbReference type="PROSITE" id="PS01124"/>
    </source>
</evidence>
<dbReference type="Pfam" id="PF12833">
    <property type="entry name" value="HTH_18"/>
    <property type="match status" value="1"/>
</dbReference>
<dbReference type="Proteomes" id="UP001169862">
    <property type="component" value="Unassembled WGS sequence"/>
</dbReference>
<dbReference type="GeneID" id="89455652"/>
<keyword evidence="1" id="KW-0805">Transcription regulation</keyword>
<gene>
    <name evidence="4" type="ORF">Q4490_13270</name>
</gene>
<reference evidence="4" key="1">
    <citation type="submission" date="2023-07" db="EMBL/GenBank/DDBJ databases">
        <title>Genome content predicts the carbon catabolic preferences of heterotrophic bacteria.</title>
        <authorList>
            <person name="Gralka M."/>
        </authorList>
    </citation>
    <scope>NUCLEOTIDE SEQUENCE</scope>
    <source>
        <strain evidence="4">I2M16</strain>
    </source>
</reference>
<comment type="caution">
    <text evidence="4">The sequence shown here is derived from an EMBL/GenBank/DDBJ whole genome shotgun (WGS) entry which is preliminary data.</text>
</comment>
<sequence length="310" mass="35272">MYTEDPSHLYSEAQRIEILRQQMVAQLKIKLPATHTEENDALGVRIFRSDGPTAKTPGVYEPIVCFLLQGEKQISVGSQMIRYQPMQYLLVPVTLPASGRVIKASSDQPYLGMAFNIDIKTLSDLVIELGDKLPVGADQARGINIGDMDYSMVSAFYRLLSLMDEPKDIPIMLPLLKREILYRLLMSEVGSQLRDFALLDSQTHRIVKVIDQLRQRFNEPLRIKELAELVHMSESALYQGFKAVTSMTPLQFQKQLRLNEARRIMLYDGIEASTASYKVGYESPSQFSREYSRLFGAPPKTDISRFRQSL</sequence>
<protein>
    <submittedName>
        <fullName evidence="4">AraC family transcriptional regulator</fullName>
    </submittedName>
</protein>
<evidence type="ECO:0000256" key="1">
    <source>
        <dbReference type="ARBA" id="ARBA00023015"/>
    </source>
</evidence>
<feature type="domain" description="HTH araC/xylS-type" evidence="3">
    <location>
        <begin position="207"/>
        <end position="305"/>
    </location>
</feature>
<dbReference type="SMART" id="SM00342">
    <property type="entry name" value="HTH_ARAC"/>
    <property type="match status" value="1"/>
</dbReference>
<dbReference type="PROSITE" id="PS01124">
    <property type="entry name" value="HTH_ARAC_FAMILY_2"/>
    <property type="match status" value="1"/>
</dbReference>
<evidence type="ECO:0000313" key="5">
    <source>
        <dbReference type="Proteomes" id="UP001169862"/>
    </source>
</evidence>
<keyword evidence="2" id="KW-0804">Transcription</keyword>
<dbReference type="Pfam" id="PF06719">
    <property type="entry name" value="AraC_N"/>
    <property type="match status" value="1"/>
</dbReference>
<evidence type="ECO:0000313" key="4">
    <source>
        <dbReference type="EMBL" id="MDO6454539.1"/>
    </source>
</evidence>
<proteinExistence type="predicted"/>
<dbReference type="GO" id="GO:0043565">
    <property type="term" value="F:sequence-specific DNA binding"/>
    <property type="evidence" value="ECO:0007669"/>
    <property type="project" value="InterPro"/>
</dbReference>
<dbReference type="EMBL" id="JAUOPG010000009">
    <property type="protein sequence ID" value="MDO6454539.1"/>
    <property type="molecule type" value="Genomic_DNA"/>
</dbReference>
<dbReference type="GO" id="GO:0003700">
    <property type="term" value="F:DNA-binding transcription factor activity"/>
    <property type="evidence" value="ECO:0007669"/>
    <property type="project" value="InterPro"/>
</dbReference>
<dbReference type="PANTHER" id="PTHR43436:SF1">
    <property type="entry name" value="TRANSCRIPTIONAL REGULATORY PROTEIN"/>
    <property type="match status" value="1"/>
</dbReference>
<dbReference type="AlphaFoldDB" id="A0AAW7XNB7"/>
<dbReference type="InterPro" id="IPR009594">
    <property type="entry name" value="Tscrpt_reg_HTH_AraC_N"/>
</dbReference>
<name>A0AAW7XNB7_9GAMM</name>
<accession>A0AAW7XNB7</accession>
<dbReference type="InterPro" id="IPR009057">
    <property type="entry name" value="Homeodomain-like_sf"/>
</dbReference>
<organism evidence="4 5">
    <name type="scientific">Neptunomonas phycophila</name>
    <dbReference type="NCBI Taxonomy" id="1572645"/>
    <lineage>
        <taxon>Bacteria</taxon>
        <taxon>Pseudomonadati</taxon>
        <taxon>Pseudomonadota</taxon>
        <taxon>Gammaproteobacteria</taxon>
        <taxon>Oceanospirillales</taxon>
        <taxon>Oceanospirillaceae</taxon>
        <taxon>Neptunomonas</taxon>
    </lineage>
</organism>
<dbReference type="PANTHER" id="PTHR43436">
    <property type="entry name" value="ARAC-FAMILY TRANSCRIPTIONAL REGULATOR"/>
    <property type="match status" value="1"/>
</dbReference>
<evidence type="ECO:0000256" key="2">
    <source>
        <dbReference type="ARBA" id="ARBA00023163"/>
    </source>
</evidence>
<dbReference type="RefSeq" id="WP_075171662.1">
    <property type="nucleotide sequence ID" value="NZ_CAXHZV010000023.1"/>
</dbReference>